<dbReference type="EMBL" id="CP003422">
    <property type="protein sequence ID" value="AGN70558.1"/>
    <property type="molecule type" value="Genomic_DNA"/>
</dbReference>
<protein>
    <submittedName>
        <fullName evidence="1">Uncharacterized protein</fullName>
    </submittedName>
</protein>
<sequence length="45" mass="4670">MTGFFLFGAGEWTVGQEALFQPAATGGLPYISAFLGYNGGGVKKL</sequence>
<evidence type="ECO:0000313" key="1">
    <source>
        <dbReference type="EMBL" id="AGN70558.1"/>
    </source>
</evidence>
<name>R9UMU1_9BACL</name>
<gene>
    <name evidence="1" type="ORF">B2K_38385</name>
</gene>
<dbReference type="Proteomes" id="UP000007392">
    <property type="component" value="Chromosome"/>
</dbReference>
<dbReference type="AlphaFoldDB" id="R9UMU1"/>
<proteinExistence type="predicted"/>
<evidence type="ECO:0000313" key="2">
    <source>
        <dbReference type="Proteomes" id="UP000007392"/>
    </source>
</evidence>
<dbReference type="HOGENOM" id="CLU_3202901_0_0_9"/>
<reference evidence="1 2" key="1">
    <citation type="submission" date="2013-06" db="EMBL/GenBank/DDBJ databases">
        <title>Complete genome sequence of Paenibacillus mucilaginosus K02.</title>
        <authorList>
            <person name="Xiao B."/>
            <person name="Sun L."/>
            <person name="Xiao L."/>
            <person name="Lian B."/>
        </authorList>
    </citation>
    <scope>NUCLEOTIDE SEQUENCE [LARGE SCALE GENOMIC DNA]</scope>
    <source>
        <strain evidence="1 2">K02</strain>
    </source>
</reference>
<organism evidence="1 2">
    <name type="scientific">Paenibacillus mucilaginosus K02</name>
    <dbReference type="NCBI Taxonomy" id="997761"/>
    <lineage>
        <taxon>Bacteria</taxon>
        <taxon>Bacillati</taxon>
        <taxon>Bacillota</taxon>
        <taxon>Bacilli</taxon>
        <taxon>Bacillales</taxon>
        <taxon>Paenibacillaceae</taxon>
        <taxon>Paenibacillus</taxon>
    </lineage>
</organism>
<dbReference type="KEGG" id="pmw:B2K_38385"/>
<accession>R9UMU1</accession>